<proteinExistence type="predicted"/>
<accession>A0A9J7CU22</accession>
<keyword evidence="7" id="KW-0732">Signal</keyword>
<evidence type="ECO:0000313" key="10">
    <source>
        <dbReference type="RefSeq" id="XP_005184382.4"/>
    </source>
</evidence>
<dbReference type="GO" id="GO:0043565">
    <property type="term" value="F:sequence-specific DNA binding"/>
    <property type="evidence" value="ECO:0007669"/>
    <property type="project" value="InterPro"/>
</dbReference>
<dbReference type="PANTHER" id="PTHR46600:SF11">
    <property type="entry name" value="THAP DOMAIN-CONTAINING PROTEIN 10"/>
    <property type="match status" value="1"/>
</dbReference>
<feature type="signal peptide" evidence="7">
    <location>
        <begin position="1"/>
        <end position="17"/>
    </location>
</feature>
<feature type="region of interest" description="Disordered" evidence="6">
    <location>
        <begin position="207"/>
        <end position="227"/>
    </location>
</feature>
<evidence type="ECO:0000256" key="4">
    <source>
        <dbReference type="ARBA" id="ARBA00023125"/>
    </source>
</evidence>
<evidence type="ECO:0000256" key="3">
    <source>
        <dbReference type="ARBA" id="ARBA00022833"/>
    </source>
</evidence>
<gene>
    <name evidence="10" type="primary">LOC101888310</name>
</gene>
<dbReference type="SMART" id="SM00980">
    <property type="entry name" value="THAP"/>
    <property type="match status" value="1"/>
</dbReference>
<sequence>MFALVRWGTSFILVSHALLICTNKKESAAWYHLPARTFERETDASDKMSVRNCLYKKCQNFITTGDKTSRSKPNLTLFAFPKDVERRKKWLELGKAPANLPINYYFYCSDHFDKCFLNVGHRRTTLVGEAIPHAYQSDNEDDEDLEYSGKVEYVNYDDDWYLKDEDNNFDQGGEERQQHTIVESTTTTTINYDDDMQLIVKELGLSKDNHTNSGQSSGSANVENKTYKRKIRNLEATTSVPSNKIKFLQHTESLTTLPTPAENNIRIVSSSSIPSYTVLDSNGYISLDLNEDNKPSTCKNIIKEVEANVDREESIVELNPEKLIDAENVSSFIFKGEEYVQMSKDYYIKEKLELVKQLEKLKNTVAGIKKLLKDT</sequence>
<feature type="domain" description="THAP-type" evidence="8">
    <location>
        <begin position="48"/>
        <end position="135"/>
    </location>
</feature>
<reference evidence="10" key="1">
    <citation type="submission" date="2025-08" db="UniProtKB">
        <authorList>
            <consortium name="RefSeq"/>
        </authorList>
    </citation>
    <scope>IDENTIFICATION</scope>
    <source>
        <strain evidence="10">Aabys</strain>
        <tissue evidence="10">Whole body</tissue>
    </source>
</reference>
<keyword evidence="2 5" id="KW-0863">Zinc-finger</keyword>
<dbReference type="Proteomes" id="UP001652621">
    <property type="component" value="Unplaced"/>
</dbReference>
<evidence type="ECO:0000259" key="8">
    <source>
        <dbReference type="PROSITE" id="PS50950"/>
    </source>
</evidence>
<dbReference type="InterPro" id="IPR026516">
    <property type="entry name" value="THAP1/10"/>
</dbReference>
<keyword evidence="1" id="KW-0479">Metal-binding</keyword>
<organism evidence="9 10">
    <name type="scientific">Musca domestica</name>
    <name type="common">House fly</name>
    <dbReference type="NCBI Taxonomy" id="7370"/>
    <lineage>
        <taxon>Eukaryota</taxon>
        <taxon>Metazoa</taxon>
        <taxon>Ecdysozoa</taxon>
        <taxon>Arthropoda</taxon>
        <taxon>Hexapoda</taxon>
        <taxon>Insecta</taxon>
        <taxon>Pterygota</taxon>
        <taxon>Neoptera</taxon>
        <taxon>Endopterygota</taxon>
        <taxon>Diptera</taxon>
        <taxon>Brachycera</taxon>
        <taxon>Muscomorpha</taxon>
        <taxon>Muscoidea</taxon>
        <taxon>Muscidae</taxon>
        <taxon>Musca</taxon>
    </lineage>
</organism>
<dbReference type="GO" id="GO:0008270">
    <property type="term" value="F:zinc ion binding"/>
    <property type="evidence" value="ECO:0007669"/>
    <property type="project" value="UniProtKB-KW"/>
</dbReference>
<dbReference type="InterPro" id="IPR006612">
    <property type="entry name" value="THAP_Znf"/>
</dbReference>
<dbReference type="GeneID" id="101888310"/>
<protein>
    <submittedName>
        <fullName evidence="10">Uncharacterized protein LOC101888310</fullName>
    </submittedName>
</protein>
<dbReference type="KEGG" id="mde:101888310"/>
<evidence type="ECO:0000256" key="5">
    <source>
        <dbReference type="PROSITE-ProRule" id="PRU00309"/>
    </source>
</evidence>
<keyword evidence="9" id="KW-1185">Reference proteome</keyword>
<dbReference type="SMART" id="SM00692">
    <property type="entry name" value="DM3"/>
    <property type="match status" value="1"/>
</dbReference>
<dbReference type="RefSeq" id="XP_005184382.4">
    <property type="nucleotide sequence ID" value="XM_005184325.4"/>
</dbReference>
<dbReference type="Pfam" id="PF05485">
    <property type="entry name" value="THAP"/>
    <property type="match status" value="1"/>
</dbReference>
<keyword evidence="3" id="KW-0862">Zinc</keyword>
<dbReference type="PROSITE" id="PS50950">
    <property type="entry name" value="ZF_THAP"/>
    <property type="match status" value="1"/>
</dbReference>
<dbReference type="VEuPathDB" id="VectorBase:MDOMA2_019375"/>
<feature type="chain" id="PRO_5045310856" evidence="7">
    <location>
        <begin position="18"/>
        <end position="375"/>
    </location>
</feature>
<dbReference type="SUPFAM" id="SSF57716">
    <property type="entry name" value="Glucocorticoid receptor-like (DNA-binding domain)"/>
    <property type="match status" value="1"/>
</dbReference>
<feature type="compositionally biased region" description="Polar residues" evidence="6">
    <location>
        <begin position="211"/>
        <end position="224"/>
    </location>
</feature>
<dbReference type="PANTHER" id="PTHR46600">
    <property type="entry name" value="THAP DOMAIN-CONTAINING"/>
    <property type="match status" value="1"/>
</dbReference>
<evidence type="ECO:0000313" key="9">
    <source>
        <dbReference type="Proteomes" id="UP001652621"/>
    </source>
</evidence>
<dbReference type="AlphaFoldDB" id="A0A9J7CU22"/>
<evidence type="ECO:0000256" key="1">
    <source>
        <dbReference type="ARBA" id="ARBA00022723"/>
    </source>
</evidence>
<evidence type="ECO:0000256" key="6">
    <source>
        <dbReference type="SAM" id="MobiDB-lite"/>
    </source>
</evidence>
<evidence type="ECO:0000256" key="2">
    <source>
        <dbReference type="ARBA" id="ARBA00022771"/>
    </source>
</evidence>
<evidence type="ECO:0000256" key="7">
    <source>
        <dbReference type="SAM" id="SignalP"/>
    </source>
</evidence>
<name>A0A9J7CU22_MUSDO</name>
<keyword evidence="4 5" id="KW-0238">DNA-binding</keyword>
<dbReference type="OrthoDB" id="8948150at2759"/>